<proteinExistence type="predicted"/>
<dbReference type="GO" id="GO:0005634">
    <property type="term" value="C:nucleus"/>
    <property type="evidence" value="ECO:0007669"/>
    <property type="project" value="InterPro"/>
</dbReference>
<feature type="region of interest" description="Disordered" evidence="1">
    <location>
        <begin position="51"/>
        <end position="85"/>
    </location>
</feature>
<dbReference type="EMBL" id="LSSM01005075">
    <property type="protein sequence ID" value="OMJ13443.1"/>
    <property type="molecule type" value="Genomic_DNA"/>
</dbReference>
<reference evidence="3" key="1">
    <citation type="submission" date="2017-01" db="EMBL/GenBank/DDBJ databases">
        <authorList>
            <person name="Wang Y."/>
            <person name="White M."/>
            <person name="Kvist S."/>
            <person name="Moncalvo J.-M."/>
        </authorList>
    </citation>
    <scope>NUCLEOTIDE SEQUENCE [LARGE SCALE GENOMIC DNA]</scope>
    <source>
        <strain evidence="3">ID-206-W2</strain>
    </source>
</reference>
<name>A0A1R1XFS1_9FUNG</name>
<dbReference type="AlphaFoldDB" id="A0A1R1XFS1"/>
<dbReference type="GO" id="GO:0003723">
    <property type="term" value="F:RNA binding"/>
    <property type="evidence" value="ECO:0007669"/>
    <property type="project" value="InterPro"/>
</dbReference>
<dbReference type="GO" id="GO:0006396">
    <property type="term" value="P:RNA processing"/>
    <property type="evidence" value="ECO:0007669"/>
    <property type="project" value="InterPro"/>
</dbReference>
<dbReference type="Proteomes" id="UP000187429">
    <property type="component" value="Unassembled WGS sequence"/>
</dbReference>
<dbReference type="SUPFAM" id="SSF54928">
    <property type="entry name" value="RNA-binding domain, RBD"/>
    <property type="match status" value="1"/>
</dbReference>
<dbReference type="OrthoDB" id="15688at2759"/>
<dbReference type="GO" id="GO:0005737">
    <property type="term" value="C:cytoplasm"/>
    <property type="evidence" value="ECO:0007669"/>
    <property type="project" value="InterPro"/>
</dbReference>
<evidence type="ECO:0000313" key="2">
    <source>
        <dbReference type="EMBL" id="OMJ13443.1"/>
    </source>
</evidence>
<sequence>MEIELEAPKEVEMVVEGIQEYETYKEAKSAVEGCDGKSLLGNEVNVGFAFVQSEETDEKDNNRSGRPVRNKMRDDDRSRSPTRKF</sequence>
<comment type="caution">
    <text evidence="2">The sequence shown here is derived from an EMBL/GenBank/DDBJ whole genome shotgun (WGS) entry which is preliminary data.</text>
</comment>
<evidence type="ECO:0008006" key="4">
    <source>
        <dbReference type="Google" id="ProtNLM"/>
    </source>
</evidence>
<dbReference type="PRINTS" id="PR01738">
    <property type="entry name" value="RNABINDINGM8"/>
</dbReference>
<accession>A0A1R1XFS1</accession>
<gene>
    <name evidence="2" type="ORF">AYI69_g9005</name>
</gene>
<evidence type="ECO:0000313" key="3">
    <source>
        <dbReference type="Proteomes" id="UP000187429"/>
    </source>
</evidence>
<dbReference type="InterPro" id="IPR008111">
    <property type="entry name" value="RNA-bd_8"/>
</dbReference>
<keyword evidence="3" id="KW-1185">Reference proteome</keyword>
<dbReference type="InterPro" id="IPR035979">
    <property type="entry name" value="RBD_domain_sf"/>
</dbReference>
<organism evidence="2 3">
    <name type="scientific">Smittium culicis</name>
    <dbReference type="NCBI Taxonomy" id="133412"/>
    <lineage>
        <taxon>Eukaryota</taxon>
        <taxon>Fungi</taxon>
        <taxon>Fungi incertae sedis</taxon>
        <taxon>Zoopagomycota</taxon>
        <taxon>Kickxellomycotina</taxon>
        <taxon>Harpellomycetes</taxon>
        <taxon>Harpellales</taxon>
        <taxon>Legeriomycetaceae</taxon>
        <taxon>Smittium</taxon>
    </lineage>
</organism>
<protein>
    <recommendedName>
        <fullName evidence="4">RRM domain-containing protein</fullName>
    </recommendedName>
</protein>
<evidence type="ECO:0000256" key="1">
    <source>
        <dbReference type="SAM" id="MobiDB-lite"/>
    </source>
</evidence>